<keyword evidence="2" id="KW-0449">Lipoprotein</keyword>
<dbReference type="OrthoDB" id="5616034at2"/>
<evidence type="ECO:0000313" key="2">
    <source>
        <dbReference type="EMBL" id="EAR30258.1"/>
    </source>
</evidence>
<dbReference type="Gene3D" id="2.60.40.3230">
    <property type="match status" value="1"/>
</dbReference>
<dbReference type="PROSITE" id="PS51257">
    <property type="entry name" value="PROKAR_LIPOPROTEIN"/>
    <property type="match status" value="1"/>
</dbReference>
<evidence type="ECO:0000256" key="1">
    <source>
        <dbReference type="SAM" id="SignalP"/>
    </source>
</evidence>
<comment type="caution">
    <text evidence="2">The sequence shown here is derived from an EMBL/GenBank/DDBJ whole genome shotgun (WGS) entry which is preliminary data.</text>
</comment>
<accession>A4C3X6</accession>
<keyword evidence="1" id="KW-0732">Signal</keyword>
<dbReference type="RefSeq" id="WP_009836558.1">
    <property type="nucleotide sequence ID" value="NZ_AAOH01000001.1"/>
</dbReference>
<dbReference type="STRING" id="87626.PTD2_01776"/>
<feature type="chain" id="PRO_5002665870" evidence="1">
    <location>
        <begin position="26"/>
        <end position="153"/>
    </location>
</feature>
<gene>
    <name evidence="2" type="ORF">PTD2_01776</name>
</gene>
<sequence>MKQFTLVKLSSVIIFAIALSGCVHNPITTGIGTKTISVNQKMLDETSLQNYIEVDNSRLAGRLHISQILTRKQNDYLNVAVQIKSDYHKSQKLQYRISWFDQQGFEIEPNSQNWQPIDLHGGQNKELLGLAQNTQANSFKFYIREVATQLQRF</sequence>
<dbReference type="HOGENOM" id="CLU_145387_0_0_6"/>
<name>A4C3X6_9GAMM</name>
<dbReference type="EMBL" id="AAOH01000001">
    <property type="protein sequence ID" value="EAR30258.1"/>
    <property type="molecule type" value="Genomic_DNA"/>
</dbReference>
<dbReference type="InterPro" id="IPR038483">
    <property type="entry name" value="YcfL-like_sf"/>
</dbReference>
<organism evidence="2 3">
    <name type="scientific">Pseudoalteromonas tunicata D2</name>
    <dbReference type="NCBI Taxonomy" id="87626"/>
    <lineage>
        <taxon>Bacteria</taxon>
        <taxon>Pseudomonadati</taxon>
        <taxon>Pseudomonadota</taxon>
        <taxon>Gammaproteobacteria</taxon>
        <taxon>Alteromonadales</taxon>
        <taxon>Pseudoalteromonadaceae</taxon>
        <taxon>Pseudoalteromonas</taxon>
    </lineage>
</organism>
<proteinExistence type="predicted"/>
<reference evidence="2 3" key="1">
    <citation type="submission" date="2006-02" db="EMBL/GenBank/DDBJ databases">
        <authorList>
            <person name="Moran M.A."/>
            <person name="Kjelleberg S."/>
            <person name="Egan S."/>
            <person name="Saunders N."/>
            <person name="Thomas T."/>
            <person name="Ferriera S."/>
            <person name="Johnson J."/>
            <person name="Kravitz S."/>
            <person name="Halpern A."/>
            <person name="Remington K."/>
            <person name="Beeson K."/>
            <person name="Tran B."/>
            <person name="Rogers Y.-H."/>
            <person name="Friedman R."/>
            <person name="Venter J.C."/>
        </authorList>
    </citation>
    <scope>NUCLEOTIDE SEQUENCE [LARGE SCALE GENOMIC DNA]</scope>
    <source>
        <strain evidence="2 3">D2</strain>
    </source>
</reference>
<dbReference type="eggNOG" id="COG5633">
    <property type="taxonomic scope" value="Bacteria"/>
</dbReference>
<dbReference type="Pfam" id="PF07233">
    <property type="entry name" value="DUF1425"/>
    <property type="match status" value="1"/>
</dbReference>
<keyword evidence="3" id="KW-1185">Reference proteome</keyword>
<dbReference type="Proteomes" id="UP000006201">
    <property type="component" value="Unassembled WGS sequence"/>
</dbReference>
<dbReference type="InterPro" id="IPR010824">
    <property type="entry name" value="DUF1425"/>
</dbReference>
<dbReference type="CDD" id="cd09030">
    <property type="entry name" value="DUF1425"/>
    <property type="match status" value="1"/>
</dbReference>
<evidence type="ECO:0000313" key="3">
    <source>
        <dbReference type="Proteomes" id="UP000006201"/>
    </source>
</evidence>
<protein>
    <submittedName>
        <fullName evidence="2">Putative lipoprotein</fullName>
    </submittedName>
</protein>
<feature type="signal peptide" evidence="1">
    <location>
        <begin position="1"/>
        <end position="25"/>
    </location>
</feature>
<dbReference type="AlphaFoldDB" id="A4C3X6"/>